<protein>
    <submittedName>
        <fullName evidence="1">Uncharacterized protein</fullName>
    </submittedName>
</protein>
<evidence type="ECO:0000313" key="1">
    <source>
        <dbReference type="EMBL" id="KAF9512110.1"/>
    </source>
</evidence>
<sequence length="272" mass="30599">MAVFDGSRAPYTSPQELTKPVRVKDVGALISLHKALLLKWGMRSHCLPKHSLVVFMARLILRPDSHWVPMLPHMAIALSSDVKNDAEHTRCGITRVLGFFLILPIWSRFAFRSALQLSVHLTIACMLSYLVSWLFTTHAKPGPRSHFVTVAALRFITSPAVSNDPNVQHEEPVSPTLCLVLVWSVGHHAQTDFFVGPHLSYYCGIMPSSNCMLSNILYRVSVTRTFVFRQNTYMNSLPRCSPSVGTQSTCHQRIIDPSTPSQRYYETGKYSL</sequence>
<evidence type="ECO:0000313" key="2">
    <source>
        <dbReference type="Proteomes" id="UP000886523"/>
    </source>
</evidence>
<dbReference type="AlphaFoldDB" id="A0A9P6DVW5"/>
<reference evidence="1" key="1">
    <citation type="journal article" date="2020" name="Nat. Commun.">
        <title>Large-scale genome sequencing of mycorrhizal fungi provides insights into the early evolution of symbiotic traits.</title>
        <authorList>
            <person name="Miyauchi S."/>
            <person name="Kiss E."/>
            <person name="Kuo A."/>
            <person name="Drula E."/>
            <person name="Kohler A."/>
            <person name="Sanchez-Garcia M."/>
            <person name="Morin E."/>
            <person name="Andreopoulos B."/>
            <person name="Barry K.W."/>
            <person name="Bonito G."/>
            <person name="Buee M."/>
            <person name="Carver A."/>
            <person name="Chen C."/>
            <person name="Cichocki N."/>
            <person name="Clum A."/>
            <person name="Culley D."/>
            <person name="Crous P.W."/>
            <person name="Fauchery L."/>
            <person name="Girlanda M."/>
            <person name="Hayes R.D."/>
            <person name="Keri Z."/>
            <person name="LaButti K."/>
            <person name="Lipzen A."/>
            <person name="Lombard V."/>
            <person name="Magnuson J."/>
            <person name="Maillard F."/>
            <person name="Murat C."/>
            <person name="Nolan M."/>
            <person name="Ohm R.A."/>
            <person name="Pangilinan J."/>
            <person name="Pereira M.F."/>
            <person name="Perotto S."/>
            <person name="Peter M."/>
            <person name="Pfister S."/>
            <person name="Riley R."/>
            <person name="Sitrit Y."/>
            <person name="Stielow J.B."/>
            <person name="Szollosi G."/>
            <person name="Zifcakova L."/>
            <person name="Stursova M."/>
            <person name="Spatafora J.W."/>
            <person name="Tedersoo L."/>
            <person name="Vaario L.M."/>
            <person name="Yamada A."/>
            <person name="Yan M."/>
            <person name="Wang P."/>
            <person name="Xu J."/>
            <person name="Bruns T."/>
            <person name="Baldrian P."/>
            <person name="Vilgalys R."/>
            <person name="Dunand C."/>
            <person name="Henrissat B."/>
            <person name="Grigoriev I.V."/>
            <person name="Hibbett D."/>
            <person name="Nagy L.G."/>
            <person name="Martin F.M."/>
        </authorList>
    </citation>
    <scope>NUCLEOTIDE SEQUENCE</scope>
    <source>
        <strain evidence="1">UP504</strain>
    </source>
</reference>
<gene>
    <name evidence="1" type="ORF">BS47DRAFT_1394537</name>
</gene>
<keyword evidence="2" id="KW-1185">Reference proteome</keyword>
<proteinExistence type="predicted"/>
<dbReference type="EMBL" id="MU128991">
    <property type="protein sequence ID" value="KAF9512110.1"/>
    <property type="molecule type" value="Genomic_DNA"/>
</dbReference>
<comment type="caution">
    <text evidence="1">The sequence shown here is derived from an EMBL/GenBank/DDBJ whole genome shotgun (WGS) entry which is preliminary data.</text>
</comment>
<accession>A0A9P6DVW5</accession>
<organism evidence="1 2">
    <name type="scientific">Hydnum rufescens UP504</name>
    <dbReference type="NCBI Taxonomy" id="1448309"/>
    <lineage>
        <taxon>Eukaryota</taxon>
        <taxon>Fungi</taxon>
        <taxon>Dikarya</taxon>
        <taxon>Basidiomycota</taxon>
        <taxon>Agaricomycotina</taxon>
        <taxon>Agaricomycetes</taxon>
        <taxon>Cantharellales</taxon>
        <taxon>Hydnaceae</taxon>
        <taxon>Hydnum</taxon>
    </lineage>
</organism>
<dbReference type="Proteomes" id="UP000886523">
    <property type="component" value="Unassembled WGS sequence"/>
</dbReference>
<name>A0A9P6DVW5_9AGAM</name>